<dbReference type="GO" id="GO:0016887">
    <property type="term" value="F:ATP hydrolysis activity"/>
    <property type="evidence" value="ECO:0007669"/>
    <property type="project" value="InterPro"/>
</dbReference>
<evidence type="ECO:0000256" key="7">
    <source>
        <dbReference type="SAM" id="Phobius"/>
    </source>
</evidence>
<feature type="transmembrane region" description="Helical" evidence="7">
    <location>
        <begin position="411"/>
        <end position="433"/>
    </location>
</feature>
<dbReference type="InterPro" id="IPR003593">
    <property type="entry name" value="AAA+_ATPase"/>
</dbReference>
<evidence type="ECO:0000256" key="4">
    <source>
        <dbReference type="ARBA" id="ARBA00022840"/>
    </source>
</evidence>
<evidence type="ECO:0000256" key="3">
    <source>
        <dbReference type="ARBA" id="ARBA00022741"/>
    </source>
</evidence>
<evidence type="ECO:0000313" key="10">
    <source>
        <dbReference type="EMBL" id="SMF91390.1"/>
    </source>
</evidence>
<dbReference type="AlphaFoldDB" id="A0A1X7HR41"/>
<dbReference type="SUPFAM" id="SSF90123">
    <property type="entry name" value="ABC transporter transmembrane region"/>
    <property type="match status" value="1"/>
</dbReference>
<sequence>MTTAAEAVLPDSDIQEVSGSPVIAFQQPAVALEPAGSVWFLEEGEADIFAVAAMGANAGSRLFLGRLPAGSLLVGIDAFMQGLIAVPAAGSRLEAVADPLEEIEPDALLAGMEAWSSTLISGIAAILWHPERIDRQARSGAAVELADGQLAMVQEAGLWCAVPAPGALLLEQEIVQGIMPLPPRAWLKAAGPMRIVFGRRPLPRDLPAALTGIHALTAACGEMLMGARGLAEADEAGRLSLRGAREAEEGERFVHLAGRLLDHARKPPAPADGGHHDPLFAGMSAVAARTNPRLRLRRPTLLRERDLDVQPTMEEIARASGQHMRPVTLTEGWWRRPLGPLVGATLDGRPVALLPKGRGYDLLAGEDARPVRVTAPVAAGLSPSAWTMVEPLPDRPQTVGSLMRFVRTPPAFWLLTLAVAALGALLGLASPFGMKFAFSSLVPARDHGGLLELGILLGCVAAVTLVVQLVGEVTRQSMQTMREAGLHAGLWDRVLRLPMPVLRQHSAGDMAARVGMAMALPLAAQGFTVAGIGTGAVLVASIFAMASFHGGGAVVAVLALAVQLGLAVLSAVLRARVYKVGEALSGQADSLAMQFLTGIAKLRLAAAEHWALTHWSERFIGMREKRMEVQEIEGRMAAVNSALPVLAMAALFLVFHSAGTDSASIVAMMTAYMIANGAAAALGDGFGAFYQVYAARAFADPVLRCAPEPALGRIDPGRLSGQIAVSGLYFNYAQAETPVFANLNLSIAAGEYVAILGRSGCGKSTLVRLLLGLERPRVGSVTYDGNDLSSLDLGLLRRRVGTVLQGAQLPPGALIDVVRGLSDATEAEIWDALAASAIADEIRAMPLGVRTPIADASRTLSGGQVQRLLLARALVTKPDVLILDEATSALDNATQAATIRTLSSLDCTRIVIAHRLETIRGADRILILDGGRVAHAGRFADLQARGLLGA</sequence>
<evidence type="ECO:0000256" key="6">
    <source>
        <dbReference type="ARBA" id="ARBA00023136"/>
    </source>
</evidence>
<accession>A0A1X7HR41</accession>
<dbReference type="OrthoDB" id="9787557at2"/>
<dbReference type="PANTHER" id="PTHR24221:SF654">
    <property type="entry name" value="ATP-BINDING CASSETTE SUB-FAMILY B MEMBER 6"/>
    <property type="match status" value="1"/>
</dbReference>
<name>A0A1X7HR41_9PROT</name>
<feature type="transmembrane region" description="Helical" evidence="7">
    <location>
        <begin position="662"/>
        <end position="682"/>
    </location>
</feature>
<evidence type="ECO:0000313" key="11">
    <source>
        <dbReference type="Proteomes" id="UP000192936"/>
    </source>
</evidence>
<evidence type="ECO:0000259" key="8">
    <source>
        <dbReference type="PROSITE" id="PS50893"/>
    </source>
</evidence>
<dbReference type="GO" id="GO:0034040">
    <property type="term" value="F:ATPase-coupled lipid transmembrane transporter activity"/>
    <property type="evidence" value="ECO:0007669"/>
    <property type="project" value="TreeGrafter"/>
</dbReference>
<feature type="domain" description="ABC transmembrane type-1" evidence="9">
    <location>
        <begin position="414"/>
        <end position="691"/>
    </location>
</feature>
<dbReference type="Pfam" id="PF00005">
    <property type="entry name" value="ABC_tran"/>
    <property type="match status" value="1"/>
</dbReference>
<dbReference type="Gene3D" id="3.40.50.300">
    <property type="entry name" value="P-loop containing nucleotide triphosphate hydrolases"/>
    <property type="match status" value="1"/>
</dbReference>
<comment type="subcellular location">
    <subcellularLocation>
        <location evidence="1">Cell membrane</location>
        <topology evidence="1">Multi-pass membrane protein</topology>
    </subcellularLocation>
</comment>
<evidence type="ECO:0000259" key="9">
    <source>
        <dbReference type="PROSITE" id="PS50929"/>
    </source>
</evidence>
<dbReference type="STRING" id="286727.SAMN02982917_0216"/>
<gene>
    <name evidence="10" type="ORF">SAMN02982917_0216</name>
</gene>
<dbReference type="Proteomes" id="UP000192936">
    <property type="component" value="Unassembled WGS sequence"/>
</dbReference>
<feature type="transmembrane region" description="Helical" evidence="7">
    <location>
        <begin position="552"/>
        <end position="573"/>
    </location>
</feature>
<reference evidence="10 11" key="1">
    <citation type="submission" date="2017-04" db="EMBL/GenBank/DDBJ databases">
        <authorList>
            <person name="Afonso C.L."/>
            <person name="Miller P.J."/>
            <person name="Scott M.A."/>
            <person name="Spackman E."/>
            <person name="Goraichik I."/>
            <person name="Dimitrov K.M."/>
            <person name="Suarez D.L."/>
            <person name="Swayne D.E."/>
        </authorList>
    </citation>
    <scope>NUCLEOTIDE SEQUENCE [LARGE SCALE GENOMIC DNA]</scope>
    <source>
        <strain evidence="10 11">A2P</strain>
    </source>
</reference>
<organism evidence="10 11">
    <name type="scientific">Azospirillum oryzae</name>
    <dbReference type="NCBI Taxonomy" id="286727"/>
    <lineage>
        <taxon>Bacteria</taxon>
        <taxon>Pseudomonadati</taxon>
        <taxon>Pseudomonadota</taxon>
        <taxon>Alphaproteobacteria</taxon>
        <taxon>Rhodospirillales</taxon>
        <taxon>Azospirillaceae</taxon>
        <taxon>Azospirillum</taxon>
    </lineage>
</organism>
<evidence type="ECO:0000256" key="5">
    <source>
        <dbReference type="ARBA" id="ARBA00022989"/>
    </source>
</evidence>
<keyword evidence="5 7" id="KW-1133">Transmembrane helix</keyword>
<dbReference type="PROSITE" id="PS50893">
    <property type="entry name" value="ABC_TRANSPORTER_2"/>
    <property type="match status" value="1"/>
</dbReference>
<dbReference type="SMART" id="SM00382">
    <property type="entry name" value="AAA"/>
    <property type="match status" value="1"/>
</dbReference>
<dbReference type="InterPro" id="IPR003439">
    <property type="entry name" value="ABC_transporter-like_ATP-bd"/>
</dbReference>
<evidence type="ECO:0000256" key="1">
    <source>
        <dbReference type="ARBA" id="ARBA00004651"/>
    </source>
</evidence>
<dbReference type="CDD" id="cd03228">
    <property type="entry name" value="ABCC_MRP_Like"/>
    <property type="match status" value="1"/>
</dbReference>
<keyword evidence="4" id="KW-0067">ATP-binding</keyword>
<dbReference type="EMBL" id="FXAK01000010">
    <property type="protein sequence ID" value="SMF91390.1"/>
    <property type="molecule type" value="Genomic_DNA"/>
</dbReference>
<feature type="transmembrane region" description="Helical" evidence="7">
    <location>
        <begin position="453"/>
        <end position="471"/>
    </location>
</feature>
<dbReference type="GO" id="GO:0140359">
    <property type="term" value="F:ABC-type transporter activity"/>
    <property type="evidence" value="ECO:0007669"/>
    <property type="project" value="InterPro"/>
</dbReference>
<proteinExistence type="predicted"/>
<dbReference type="Pfam" id="PF00664">
    <property type="entry name" value="ABC_membrane"/>
    <property type="match status" value="1"/>
</dbReference>
<dbReference type="PANTHER" id="PTHR24221">
    <property type="entry name" value="ATP-BINDING CASSETTE SUB-FAMILY B"/>
    <property type="match status" value="1"/>
</dbReference>
<feature type="transmembrane region" description="Helical" evidence="7">
    <location>
        <begin position="522"/>
        <end position="546"/>
    </location>
</feature>
<protein>
    <submittedName>
        <fullName evidence="10">ABC transporter transmembrane region</fullName>
    </submittedName>
</protein>
<dbReference type="InterPro" id="IPR011527">
    <property type="entry name" value="ABC1_TM_dom"/>
</dbReference>
<keyword evidence="6 7" id="KW-0472">Membrane</keyword>
<dbReference type="RefSeq" id="WP_085092025.1">
    <property type="nucleotide sequence ID" value="NZ_FXAK01000010.1"/>
</dbReference>
<dbReference type="InterPro" id="IPR036640">
    <property type="entry name" value="ABC1_TM_sf"/>
</dbReference>
<feature type="domain" description="ABC transporter" evidence="8">
    <location>
        <begin position="723"/>
        <end position="948"/>
    </location>
</feature>
<keyword evidence="3" id="KW-0547">Nucleotide-binding</keyword>
<evidence type="ECO:0000256" key="2">
    <source>
        <dbReference type="ARBA" id="ARBA00022692"/>
    </source>
</evidence>
<dbReference type="GO" id="GO:0005524">
    <property type="term" value="F:ATP binding"/>
    <property type="evidence" value="ECO:0007669"/>
    <property type="project" value="UniProtKB-KW"/>
</dbReference>
<dbReference type="GO" id="GO:0005886">
    <property type="term" value="C:plasma membrane"/>
    <property type="evidence" value="ECO:0007669"/>
    <property type="project" value="UniProtKB-SubCell"/>
</dbReference>
<dbReference type="SUPFAM" id="SSF52540">
    <property type="entry name" value="P-loop containing nucleoside triphosphate hydrolases"/>
    <property type="match status" value="1"/>
</dbReference>
<dbReference type="InterPro" id="IPR039421">
    <property type="entry name" value="Type_1_exporter"/>
</dbReference>
<keyword evidence="2 7" id="KW-0812">Transmembrane</keyword>
<dbReference type="InterPro" id="IPR027417">
    <property type="entry name" value="P-loop_NTPase"/>
</dbReference>
<dbReference type="PROSITE" id="PS50929">
    <property type="entry name" value="ABC_TM1F"/>
    <property type="match status" value="1"/>
</dbReference>
<dbReference type="Gene3D" id="1.20.1560.10">
    <property type="entry name" value="ABC transporter type 1, transmembrane domain"/>
    <property type="match status" value="1"/>
</dbReference>
<feature type="transmembrane region" description="Helical" evidence="7">
    <location>
        <begin position="636"/>
        <end position="656"/>
    </location>
</feature>